<feature type="transmembrane region" description="Helical" evidence="5">
    <location>
        <begin position="205"/>
        <end position="229"/>
    </location>
</feature>
<dbReference type="NCBIfam" id="TIGR00367">
    <property type="entry name" value="calcium/sodium antiporter"/>
    <property type="match status" value="1"/>
</dbReference>
<evidence type="ECO:0000256" key="1">
    <source>
        <dbReference type="ARBA" id="ARBA00004141"/>
    </source>
</evidence>
<feature type="transmembrane region" description="Helical" evidence="5">
    <location>
        <begin position="172"/>
        <end position="190"/>
    </location>
</feature>
<dbReference type="EMBL" id="JAYDCJ010000003">
    <property type="protein sequence ID" value="MEA1080281.1"/>
    <property type="molecule type" value="Genomic_DNA"/>
</dbReference>
<evidence type="ECO:0000256" key="3">
    <source>
        <dbReference type="ARBA" id="ARBA00022989"/>
    </source>
</evidence>
<feature type="transmembrane region" description="Helical" evidence="5">
    <location>
        <begin position="265"/>
        <end position="288"/>
    </location>
</feature>
<feature type="transmembrane region" description="Helical" evidence="5">
    <location>
        <begin position="101"/>
        <end position="121"/>
    </location>
</feature>
<feature type="transmembrane region" description="Helical" evidence="5">
    <location>
        <begin position="27"/>
        <end position="45"/>
    </location>
</feature>
<name>A0ABU5NWU8_9GAMM</name>
<dbReference type="InterPro" id="IPR004481">
    <property type="entry name" value="K/Na/Ca-exchanger"/>
</dbReference>
<dbReference type="InterPro" id="IPR004837">
    <property type="entry name" value="NaCa_Exmemb"/>
</dbReference>
<feature type="transmembrane region" description="Helical" evidence="5">
    <location>
        <begin position="236"/>
        <end position="259"/>
    </location>
</feature>
<dbReference type="PANTHER" id="PTHR10846">
    <property type="entry name" value="SODIUM/POTASSIUM/CALCIUM EXCHANGER"/>
    <property type="match status" value="1"/>
</dbReference>
<comment type="caution">
    <text evidence="7">The sequence shown here is derived from an EMBL/GenBank/DDBJ whole genome shotgun (WGS) entry which is preliminary data.</text>
</comment>
<feature type="domain" description="Sodium/calcium exchanger membrane region" evidence="6">
    <location>
        <begin position="172"/>
        <end position="314"/>
    </location>
</feature>
<evidence type="ECO:0000256" key="2">
    <source>
        <dbReference type="ARBA" id="ARBA00022692"/>
    </source>
</evidence>
<accession>A0ABU5NWU8</accession>
<sequence>MALMLFVAGLVFLVVGAELLVRGASRLAAVFGISPIVVGLTVVAFGTSAPELAVSVKSAFADQAGIALGNVVGSNIFNVLFILGLTALITPLTVSQRLIRLDVPLMIALSVTVLLFALNGVIGRVEGAVLVLALALYVGFAIVQSRRESPAVAGEYADEADRRGTGRWPTNVLLVVGGLVLLVLGAGWLVDGAIRFAQALGISELVIGLTVVAAGTSLPEVVTSVVAAIRGERDIAVGNVVGSNLFNIMGVLGVTALIAPEGIGVSAAALNFDIPVMIAVAFACLPILFTGGVISRQEAVVLLGYYVAYTLYLVLAATHHDALTPFSSVMLYFVIPLTVVTLGVIAVQELRRNAGVRPPGPPPEDR</sequence>
<gene>
    <name evidence="7" type="ORF">U5822_06350</name>
</gene>
<feature type="transmembrane region" description="Helical" evidence="5">
    <location>
        <begin position="300"/>
        <end position="317"/>
    </location>
</feature>
<dbReference type="Proteomes" id="UP001305746">
    <property type="component" value="Unassembled WGS sequence"/>
</dbReference>
<keyword evidence="3 5" id="KW-1133">Transmembrane helix</keyword>
<keyword evidence="4 5" id="KW-0472">Membrane</keyword>
<feature type="transmembrane region" description="Helical" evidence="5">
    <location>
        <begin position="127"/>
        <end position="143"/>
    </location>
</feature>
<feature type="domain" description="Sodium/calcium exchanger membrane region" evidence="6">
    <location>
        <begin position="2"/>
        <end position="142"/>
    </location>
</feature>
<dbReference type="Gene3D" id="1.20.1420.30">
    <property type="entry name" value="NCX, central ion-binding region"/>
    <property type="match status" value="2"/>
</dbReference>
<organism evidence="7 8">
    <name type="scientific">Marinobacter qingdaonensis</name>
    <dbReference type="NCBI Taxonomy" id="3108486"/>
    <lineage>
        <taxon>Bacteria</taxon>
        <taxon>Pseudomonadati</taxon>
        <taxon>Pseudomonadota</taxon>
        <taxon>Gammaproteobacteria</taxon>
        <taxon>Pseudomonadales</taxon>
        <taxon>Marinobacteraceae</taxon>
        <taxon>Marinobacter</taxon>
    </lineage>
</organism>
<evidence type="ECO:0000313" key="8">
    <source>
        <dbReference type="Proteomes" id="UP001305746"/>
    </source>
</evidence>
<evidence type="ECO:0000313" key="7">
    <source>
        <dbReference type="EMBL" id="MEA1080281.1"/>
    </source>
</evidence>
<feature type="transmembrane region" description="Helical" evidence="5">
    <location>
        <begin position="329"/>
        <end position="347"/>
    </location>
</feature>
<dbReference type="InterPro" id="IPR044880">
    <property type="entry name" value="NCX_ion-bd_dom_sf"/>
</dbReference>
<evidence type="ECO:0000259" key="6">
    <source>
        <dbReference type="Pfam" id="PF01699"/>
    </source>
</evidence>
<reference evidence="7 8" key="1">
    <citation type="submission" date="2023-12" db="EMBL/GenBank/DDBJ databases">
        <title>Marinobacter qingdaonensis sp. nov., isolated from the intertidal sediment of Qingdao, PR China.</title>
        <authorList>
            <person name="Li Y."/>
        </authorList>
    </citation>
    <scope>NUCLEOTIDE SEQUENCE [LARGE SCALE GENOMIC DNA]</scope>
    <source>
        <strain evidence="7 8">ASW11-75</strain>
    </source>
</reference>
<dbReference type="PANTHER" id="PTHR10846:SF8">
    <property type="entry name" value="INNER MEMBRANE PROTEIN YRBG"/>
    <property type="match status" value="1"/>
</dbReference>
<dbReference type="Pfam" id="PF01699">
    <property type="entry name" value="Na_Ca_ex"/>
    <property type="match status" value="2"/>
</dbReference>
<keyword evidence="2 5" id="KW-0812">Transmembrane</keyword>
<proteinExistence type="predicted"/>
<evidence type="ECO:0000256" key="5">
    <source>
        <dbReference type="SAM" id="Phobius"/>
    </source>
</evidence>
<comment type="subcellular location">
    <subcellularLocation>
        <location evidence="1">Membrane</location>
        <topology evidence="1">Multi-pass membrane protein</topology>
    </subcellularLocation>
</comment>
<protein>
    <submittedName>
        <fullName evidence="7">Calcium/sodium antiporter</fullName>
    </submittedName>
</protein>
<keyword evidence="8" id="KW-1185">Reference proteome</keyword>
<dbReference type="Gene3D" id="6.10.280.80">
    <property type="entry name" value="NCX, peripheral helical region"/>
    <property type="match status" value="1"/>
</dbReference>
<dbReference type="RefSeq" id="WP_322854787.1">
    <property type="nucleotide sequence ID" value="NZ_JAYDCJ010000003.1"/>
</dbReference>
<evidence type="ECO:0000256" key="4">
    <source>
        <dbReference type="ARBA" id="ARBA00023136"/>
    </source>
</evidence>